<name>A0A395UV39_PHOVU</name>
<sequence length="140" mass="16187">MDNLQEKLAELKTYIGKTDEESKARFDSLSAEIKAMKLTDEEKTIFRNFMMQGLEDISNSMDVIERELRIREQLKEAVEILPLAYIARNYFGKSASWLYQRINGYKVRGKVYTLNHEEIGIFNRALKEIGEKIGSLSITG</sequence>
<gene>
    <name evidence="1" type="ORF">DWY53_03565</name>
</gene>
<accession>A0A395UV39</accession>
<dbReference type="RefSeq" id="WP_117696246.1">
    <property type="nucleotide sequence ID" value="NZ_JADNKE010000005.1"/>
</dbReference>
<dbReference type="Proteomes" id="UP000266497">
    <property type="component" value="Unassembled WGS sequence"/>
</dbReference>
<proteinExistence type="predicted"/>
<evidence type="ECO:0000313" key="2">
    <source>
        <dbReference type="Proteomes" id="UP000266497"/>
    </source>
</evidence>
<reference evidence="1 2" key="1">
    <citation type="submission" date="2018-08" db="EMBL/GenBank/DDBJ databases">
        <title>A genome reference for cultivated species of the human gut microbiota.</title>
        <authorList>
            <person name="Zou Y."/>
            <person name="Xue W."/>
            <person name="Luo G."/>
        </authorList>
    </citation>
    <scope>NUCLEOTIDE SEQUENCE [LARGE SCALE GENOMIC DNA]</scope>
    <source>
        <strain evidence="1 2">AF25-30LB</strain>
    </source>
</reference>
<dbReference type="Pfam" id="PF16476">
    <property type="entry name" value="DUF5053"/>
    <property type="match status" value="1"/>
</dbReference>
<comment type="caution">
    <text evidence="1">The sequence shown here is derived from an EMBL/GenBank/DDBJ whole genome shotgun (WGS) entry which is preliminary data.</text>
</comment>
<organism evidence="1 2">
    <name type="scientific">Phocaeicola vulgatus</name>
    <name type="common">Bacteroides vulgatus</name>
    <dbReference type="NCBI Taxonomy" id="821"/>
    <lineage>
        <taxon>Bacteria</taxon>
        <taxon>Pseudomonadati</taxon>
        <taxon>Bacteroidota</taxon>
        <taxon>Bacteroidia</taxon>
        <taxon>Bacteroidales</taxon>
        <taxon>Bacteroidaceae</taxon>
        <taxon>Phocaeicola</taxon>
    </lineage>
</organism>
<protein>
    <submittedName>
        <fullName evidence="1">DUF5053 domain-containing protein</fullName>
    </submittedName>
</protein>
<dbReference type="EMBL" id="QRUD01000007">
    <property type="protein sequence ID" value="RGR42738.1"/>
    <property type="molecule type" value="Genomic_DNA"/>
</dbReference>
<evidence type="ECO:0000313" key="1">
    <source>
        <dbReference type="EMBL" id="RGR42738.1"/>
    </source>
</evidence>
<dbReference type="InterPro" id="IPR032483">
    <property type="entry name" value="DUF5053"/>
</dbReference>
<dbReference type="AlphaFoldDB" id="A0A395UV39"/>